<sequence>NKDRQRLLSQLLAKFRADVEAEINRSVAEAKYEVTNYHDLRQICRKNGMRLLREGTLPWGPDGTSPPDGFDFEILDDMLG</sequence>
<evidence type="ECO:0000313" key="1">
    <source>
        <dbReference type="EMBL" id="EPB80973.1"/>
    </source>
</evidence>
<name>S2JEP7_MUCC1</name>
<dbReference type="Proteomes" id="UP000014254">
    <property type="component" value="Unassembled WGS sequence"/>
</dbReference>
<dbReference type="AlphaFoldDB" id="S2JEP7"/>
<dbReference type="VEuPathDB" id="FungiDB:HMPREF1544_12333"/>
<dbReference type="InParanoid" id="S2JEP7"/>
<reference evidence="2" key="1">
    <citation type="submission" date="2013-05" db="EMBL/GenBank/DDBJ databases">
        <title>The Genome sequence of Mucor circinelloides f. circinelloides 1006PhL.</title>
        <authorList>
            <consortium name="The Broad Institute Genomics Platform"/>
            <person name="Cuomo C."/>
            <person name="Earl A."/>
            <person name="Findley K."/>
            <person name="Lee S.C."/>
            <person name="Walker B."/>
            <person name="Young S."/>
            <person name="Zeng Q."/>
            <person name="Gargeya S."/>
            <person name="Fitzgerald M."/>
            <person name="Haas B."/>
            <person name="Abouelleil A."/>
            <person name="Allen A.W."/>
            <person name="Alvarado L."/>
            <person name="Arachchi H.M."/>
            <person name="Berlin A.M."/>
            <person name="Chapman S.B."/>
            <person name="Gainer-Dewar J."/>
            <person name="Goldberg J."/>
            <person name="Griggs A."/>
            <person name="Gujja S."/>
            <person name="Hansen M."/>
            <person name="Howarth C."/>
            <person name="Imamovic A."/>
            <person name="Ireland A."/>
            <person name="Larimer J."/>
            <person name="McCowan C."/>
            <person name="Murphy C."/>
            <person name="Pearson M."/>
            <person name="Poon T.W."/>
            <person name="Priest M."/>
            <person name="Roberts A."/>
            <person name="Saif S."/>
            <person name="Shea T."/>
            <person name="Sisk P."/>
            <person name="Sykes S."/>
            <person name="Wortman J."/>
            <person name="Nusbaum C."/>
            <person name="Birren B."/>
        </authorList>
    </citation>
    <scope>NUCLEOTIDE SEQUENCE [LARGE SCALE GENOMIC DNA]</scope>
    <source>
        <strain evidence="2">1006PhL</strain>
    </source>
</reference>
<organism evidence="1 2">
    <name type="scientific">Mucor circinelloides f. circinelloides (strain 1006PhL)</name>
    <name type="common">Mucormycosis agent</name>
    <name type="synonym">Calyptromyces circinelloides</name>
    <dbReference type="NCBI Taxonomy" id="1220926"/>
    <lineage>
        <taxon>Eukaryota</taxon>
        <taxon>Fungi</taxon>
        <taxon>Fungi incertae sedis</taxon>
        <taxon>Mucoromycota</taxon>
        <taxon>Mucoromycotina</taxon>
        <taxon>Mucoromycetes</taxon>
        <taxon>Mucorales</taxon>
        <taxon>Mucorineae</taxon>
        <taxon>Mucoraceae</taxon>
        <taxon>Mucor</taxon>
    </lineage>
</organism>
<protein>
    <submittedName>
        <fullName evidence="1">Uncharacterized protein</fullName>
    </submittedName>
</protein>
<feature type="non-terminal residue" evidence="1">
    <location>
        <position position="1"/>
    </location>
</feature>
<proteinExistence type="predicted"/>
<accession>S2JEP7</accession>
<dbReference type="EMBL" id="KE124247">
    <property type="protein sequence ID" value="EPB80973.1"/>
    <property type="molecule type" value="Genomic_DNA"/>
</dbReference>
<evidence type="ECO:0000313" key="2">
    <source>
        <dbReference type="Proteomes" id="UP000014254"/>
    </source>
</evidence>
<keyword evidence="2" id="KW-1185">Reference proteome</keyword>
<gene>
    <name evidence="1" type="ORF">HMPREF1544_12333</name>
</gene>
<dbReference type="OrthoDB" id="10284955at2759"/>